<name>A0A518FQP4_9PLAN</name>
<dbReference type="AlphaFoldDB" id="A0A518FQP4"/>
<proteinExistence type="predicted"/>
<evidence type="ECO:0000313" key="3">
    <source>
        <dbReference type="Proteomes" id="UP000320839"/>
    </source>
</evidence>
<dbReference type="Proteomes" id="UP000320839">
    <property type="component" value="Chromosome"/>
</dbReference>
<gene>
    <name evidence="2" type="ORF">Pan153_33320</name>
</gene>
<feature type="transmembrane region" description="Helical" evidence="1">
    <location>
        <begin position="6"/>
        <end position="26"/>
    </location>
</feature>
<accession>A0A518FQP4</accession>
<reference evidence="2 3" key="1">
    <citation type="submission" date="2019-02" db="EMBL/GenBank/DDBJ databases">
        <title>Deep-cultivation of Planctomycetes and their phenomic and genomic characterization uncovers novel biology.</title>
        <authorList>
            <person name="Wiegand S."/>
            <person name="Jogler M."/>
            <person name="Boedeker C."/>
            <person name="Pinto D."/>
            <person name="Vollmers J."/>
            <person name="Rivas-Marin E."/>
            <person name="Kohn T."/>
            <person name="Peeters S.H."/>
            <person name="Heuer A."/>
            <person name="Rast P."/>
            <person name="Oberbeckmann S."/>
            <person name="Bunk B."/>
            <person name="Jeske O."/>
            <person name="Meyerdierks A."/>
            <person name="Storesund J.E."/>
            <person name="Kallscheuer N."/>
            <person name="Luecker S."/>
            <person name="Lage O.M."/>
            <person name="Pohl T."/>
            <person name="Merkel B.J."/>
            <person name="Hornburger P."/>
            <person name="Mueller R.-W."/>
            <person name="Bruemmer F."/>
            <person name="Labrenz M."/>
            <person name="Spormann A.M."/>
            <person name="Op den Camp H."/>
            <person name="Overmann J."/>
            <person name="Amann R."/>
            <person name="Jetten M.S.M."/>
            <person name="Mascher T."/>
            <person name="Medema M.H."/>
            <person name="Devos D.P."/>
            <person name="Kaster A.-K."/>
            <person name="Ovreas L."/>
            <person name="Rohde M."/>
            <person name="Galperin M.Y."/>
            <person name="Jogler C."/>
        </authorList>
    </citation>
    <scope>NUCLEOTIDE SEQUENCE [LARGE SCALE GENOMIC DNA]</scope>
    <source>
        <strain evidence="2 3">Pan153</strain>
    </source>
</reference>
<evidence type="ECO:0008006" key="4">
    <source>
        <dbReference type="Google" id="ProtNLM"/>
    </source>
</evidence>
<evidence type="ECO:0000313" key="2">
    <source>
        <dbReference type="EMBL" id="QDV18672.1"/>
    </source>
</evidence>
<protein>
    <recommendedName>
        <fullName evidence="4">DUF4375 domain-containing protein</fullName>
    </recommendedName>
</protein>
<keyword evidence="1" id="KW-0812">Transmembrane</keyword>
<organism evidence="2 3">
    <name type="scientific">Gimesia panareensis</name>
    <dbReference type="NCBI Taxonomy" id="2527978"/>
    <lineage>
        <taxon>Bacteria</taxon>
        <taxon>Pseudomonadati</taxon>
        <taxon>Planctomycetota</taxon>
        <taxon>Planctomycetia</taxon>
        <taxon>Planctomycetales</taxon>
        <taxon>Planctomycetaceae</taxon>
        <taxon>Gimesia</taxon>
    </lineage>
</organism>
<keyword evidence="1" id="KW-1133">Transmembrane helix</keyword>
<dbReference type="EMBL" id="CP036317">
    <property type="protein sequence ID" value="QDV18672.1"/>
    <property type="molecule type" value="Genomic_DNA"/>
</dbReference>
<keyword evidence="1" id="KW-0472">Membrane</keyword>
<sequence>MTSPSNVTVVLTLAFVLLFLFIYFWVRFKLSEELPDDFATAMARAERMHPQLRIDLEPLDEPPWSDSNRINLIANTLGELGYELDGIFEANAHIPFLIQGFKNKQQSSFAALYELKQFDYPILDLLADLSEGISITITNARDAGLDVRPFSKLVRLEHLDLSEPEQIQEMHQCLCDELEGQTTVDLKDTHFEEYFKSSWANSMDWRIERGGLTTEEVIRMAQKNGEPEPSEEEIELAKNPWKQRIDLFILNQIWQEYCNNTNMTDEEWLQIFDRLVIVHEHSEAFHLIDTLADSIYNSSDQDHVEDDEEEHPYFKVLQQLNEIFDSEASVMDAFHRALELLPPDQKYVLQSTKETPWKSEIYLIPEPHNG</sequence>
<evidence type="ECO:0000256" key="1">
    <source>
        <dbReference type="SAM" id="Phobius"/>
    </source>
</evidence>